<dbReference type="InterPro" id="IPR036689">
    <property type="entry name" value="ESAT-6-like_sf"/>
</dbReference>
<dbReference type="InterPro" id="IPR010310">
    <property type="entry name" value="T7SS_ESAT-6-like"/>
</dbReference>
<proteinExistence type="predicted"/>
<sequence>MALRANPQDLLAAGVVVTGHGEDVAAKHAAADNRVEAAQSGWQGQSAVAMVAKSQAWAATTTALLTRLSDHAQGLHTTAQCFHEMETANARALGAVGQAADAVAGQTAR</sequence>
<dbReference type="Pfam" id="PF06013">
    <property type="entry name" value="WXG100"/>
    <property type="match status" value="1"/>
</dbReference>
<dbReference type="Gene3D" id="1.10.287.1060">
    <property type="entry name" value="ESAT-6-like"/>
    <property type="match status" value="1"/>
</dbReference>
<dbReference type="EMBL" id="JAIVFL010000001">
    <property type="protein sequence ID" value="MCI4675630.1"/>
    <property type="molecule type" value="Genomic_DNA"/>
</dbReference>
<protein>
    <submittedName>
        <fullName evidence="1">WXG100 family type VII secretion target</fullName>
    </submittedName>
</protein>
<name>A0ABS9YWQ7_9MYCO</name>
<comment type="caution">
    <text evidence="1">The sequence shown here is derived from an EMBL/GenBank/DDBJ whole genome shotgun (WGS) entry which is preliminary data.</text>
</comment>
<evidence type="ECO:0000313" key="2">
    <source>
        <dbReference type="Proteomes" id="UP001139068"/>
    </source>
</evidence>
<reference evidence="1" key="1">
    <citation type="journal article" date="2022" name="ISME J.">
        <title>Identification of active gaseous-alkane degraders at natural gas seeps.</title>
        <authorList>
            <person name="Farhan Ul Haque M."/>
            <person name="Hernandez M."/>
            <person name="Crombie A.T."/>
            <person name="Murrell J.C."/>
        </authorList>
    </citation>
    <scope>NUCLEOTIDE SEQUENCE</scope>
    <source>
        <strain evidence="1">ANDR5</strain>
    </source>
</reference>
<evidence type="ECO:0000313" key="1">
    <source>
        <dbReference type="EMBL" id="MCI4675630.1"/>
    </source>
</evidence>
<dbReference type="RefSeq" id="WP_243071922.1">
    <property type="nucleotide sequence ID" value="NZ_JAIVFL010000001.1"/>
</dbReference>
<gene>
    <name evidence="1" type="ORF">K9U37_12345</name>
</gene>
<dbReference type="Proteomes" id="UP001139068">
    <property type="component" value="Unassembled WGS sequence"/>
</dbReference>
<dbReference type="SUPFAM" id="SSF140453">
    <property type="entry name" value="EsxAB dimer-like"/>
    <property type="match status" value="1"/>
</dbReference>
<organism evidence="1 2">
    <name type="scientific">Candidatus Mycolicibacterium alkanivorans</name>
    <dbReference type="NCBI Taxonomy" id="2954114"/>
    <lineage>
        <taxon>Bacteria</taxon>
        <taxon>Bacillati</taxon>
        <taxon>Actinomycetota</taxon>
        <taxon>Actinomycetes</taxon>
        <taxon>Mycobacteriales</taxon>
        <taxon>Mycobacteriaceae</taxon>
        <taxon>Mycolicibacterium</taxon>
    </lineage>
</organism>
<keyword evidence="2" id="KW-1185">Reference proteome</keyword>
<accession>A0ABS9YWQ7</accession>